<dbReference type="InterPro" id="IPR011009">
    <property type="entry name" value="Kinase-like_dom_sf"/>
</dbReference>
<sequence length="359" mass="37638">MTADPARSRFDQVRAAVGAAGGQVVRAWPRDAEHLLLDLTVPGGPEGTSGSVPEAVAAQWFADPARAARVGAATPGARVHGSLVLQPQGADRRLPALQGLLADPGARLVAHRPERRAVVRRRTGGGTAGRTAYAKTVRASRFGALVDAARAAEALPLRTPAVLDADPATAVVTLGALPGRPLHDLLDDPLALVAARHLGTALARLHALPVPAGTAVHDAEAEAAVTRRWAEHARAYGLGPATGAAPVPDLPLVPAKERTLLHRDLHDKQVLVDDDGSVGLLDFDLLAAGDPALDLANLRVHLELRQRQGLCADPEPLWDAVLDGYRPAPTVLARVPAWAAAARERLRAVYAFRPADRAT</sequence>
<dbReference type="EMBL" id="QKWH01000008">
    <property type="protein sequence ID" value="PZR52655.1"/>
    <property type="molecule type" value="Genomic_DNA"/>
</dbReference>
<name>A0A2W5WXX6_9MICO</name>
<feature type="domain" description="Aminoglycoside phosphotransferase" evidence="1">
    <location>
        <begin position="115"/>
        <end position="315"/>
    </location>
</feature>
<organism evidence="2 3">
    <name type="scientific">Xylanimonas oleitrophica</name>
    <dbReference type="NCBI Taxonomy" id="2607479"/>
    <lineage>
        <taxon>Bacteria</taxon>
        <taxon>Bacillati</taxon>
        <taxon>Actinomycetota</taxon>
        <taxon>Actinomycetes</taxon>
        <taxon>Micrococcales</taxon>
        <taxon>Promicromonosporaceae</taxon>
        <taxon>Xylanimonas</taxon>
    </lineage>
</organism>
<accession>A0A2W5WXX6</accession>
<dbReference type="Gene3D" id="3.90.1200.10">
    <property type="match status" value="1"/>
</dbReference>
<evidence type="ECO:0000313" key="2">
    <source>
        <dbReference type="EMBL" id="PZR52655.1"/>
    </source>
</evidence>
<dbReference type="SUPFAM" id="SSF56112">
    <property type="entry name" value="Protein kinase-like (PK-like)"/>
    <property type="match status" value="1"/>
</dbReference>
<dbReference type="InterPro" id="IPR002575">
    <property type="entry name" value="Aminoglycoside_PTrfase"/>
</dbReference>
<protein>
    <recommendedName>
        <fullName evidence="1">Aminoglycoside phosphotransferase domain-containing protein</fullName>
    </recommendedName>
</protein>
<evidence type="ECO:0000313" key="3">
    <source>
        <dbReference type="Proteomes" id="UP000248783"/>
    </source>
</evidence>
<gene>
    <name evidence="2" type="ORF">DNL40_11135</name>
</gene>
<dbReference type="AlphaFoldDB" id="A0A2W5WXX6"/>
<proteinExistence type="predicted"/>
<dbReference type="Proteomes" id="UP000248783">
    <property type="component" value="Unassembled WGS sequence"/>
</dbReference>
<dbReference type="Pfam" id="PF01636">
    <property type="entry name" value="APH"/>
    <property type="match status" value="1"/>
</dbReference>
<reference evidence="2 3" key="1">
    <citation type="submission" date="2018-06" db="EMBL/GenBank/DDBJ databases">
        <title>Whole genome sequencing of a novel hydrocarbon degrading bacterial strain, PW21 isolated from oil contaminated produced water sample.</title>
        <authorList>
            <person name="Nagkirti P."/>
            <person name="Shaikh A."/>
            <person name="Gowdaman V."/>
            <person name="Engineer A.E."/>
            <person name="Dagar S."/>
            <person name="Dhakephalkar P.K."/>
        </authorList>
    </citation>
    <scope>NUCLEOTIDE SEQUENCE [LARGE SCALE GENOMIC DNA]</scope>
    <source>
        <strain evidence="2 3">PW21</strain>
    </source>
</reference>
<keyword evidence="3" id="KW-1185">Reference proteome</keyword>
<dbReference type="RefSeq" id="WP_111251330.1">
    <property type="nucleotide sequence ID" value="NZ_QKWH01000008.1"/>
</dbReference>
<evidence type="ECO:0000259" key="1">
    <source>
        <dbReference type="Pfam" id="PF01636"/>
    </source>
</evidence>
<comment type="caution">
    <text evidence="2">The sequence shown here is derived from an EMBL/GenBank/DDBJ whole genome shotgun (WGS) entry which is preliminary data.</text>
</comment>